<dbReference type="InterPro" id="IPR000412">
    <property type="entry name" value="ABC_2_transport"/>
</dbReference>
<dbReference type="Pfam" id="PF01061">
    <property type="entry name" value="ABC2_membrane"/>
    <property type="match status" value="1"/>
</dbReference>
<dbReference type="OrthoDB" id="9794365at2"/>
<keyword evidence="2 5" id="KW-0812">Transmembrane</keyword>
<evidence type="ECO:0000256" key="4">
    <source>
        <dbReference type="ARBA" id="ARBA00023136"/>
    </source>
</evidence>
<proteinExistence type="inferred from homology"/>
<feature type="transmembrane region" description="Helical" evidence="5">
    <location>
        <begin position="111"/>
        <end position="138"/>
    </location>
</feature>
<evidence type="ECO:0000256" key="3">
    <source>
        <dbReference type="ARBA" id="ARBA00022989"/>
    </source>
</evidence>
<evidence type="ECO:0000313" key="8">
    <source>
        <dbReference type="Proteomes" id="UP000094296"/>
    </source>
</evidence>
<gene>
    <name evidence="7" type="ORF">BHF68_04045</name>
</gene>
<keyword evidence="4 5" id="KW-0472">Membrane</keyword>
<feature type="transmembrane region" description="Helical" evidence="5">
    <location>
        <begin position="62"/>
        <end position="80"/>
    </location>
</feature>
<comment type="caution">
    <text evidence="7">The sequence shown here is derived from an EMBL/GenBank/DDBJ whole genome shotgun (WGS) entry which is preliminary data.</text>
</comment>
<organism evidence="7 8">
    <name type="scientific">Desulfuribacillus alkaliarsenatis</name>
    <dbReference type="NCBI Taxonomy" id="766136"/>
    <lineage>
        <taxon>Bacteria</taxon>
        <taxon>Bacillati</taxon>
        <taxon>Bacillota</taxon>
        <taxon>Desulfuribacillia</taxon>
        <taxon>Desulfuribacillales</taxon>
        <taxon>Desulfuribacillaceae</taxon>
        <taxon>Desulfuribacillus</taxon>
    </lineage>
</organism>
<dbReference type="InterPro" id="IPR047817">
    <property type="entry name" value="ABC2_TM_bact-type"/>
</dbReference>
<feature type="transmembrane region" description="Helical" evidence="5">
    <location>
        <begin position="175"/>
        <end position="195"/>
    </location>
</feature>
<evidence type="ECO:0000259" key="6">
    <source>
        <dbReference type="PROSITE" id="PS51012"/>
    </source>
</evidence>
<dbReference type="PANTHER" id="PTHR43332:SF2">
    <property type="entry name" value="INNER MEMBRANE TRANSPORT PERMEASE YADH"/>
    <property type="match status" value="1"/>
</dbReference>
<dbReference type="GO" id="GO:0043190">
    <property type="term" value="C:ATP-binding cassette (ABC) transporter complex"/>
    <property type="evidence" value="ECO:0007669"/>
    <property type="project" value="InterPro"/>
</dbReference>
<dbReference type="PIRSF" id="PIRSF006648">
    <property type="entry name" value="DrrB"/>
    <property type="match status" value="1"/>
</dbReference>
<reference evidence="7 8" key="1">
    <citation type="submission" date="2016-09" db="EMBL/GenBank/DDBJ databases">
        <title>Draft genome sequence for the type strain of Desulfuribacillus alkaliarsenatis AHT28, an obligately anaerobic, sulfidogenic bacterium isolated from Russian soda lake sediments.</title>
        <authorList>
            <person name="Abin C.A."/>
            <person name="Hollibaugh J.T."/>
        </authorList>
    </citation>
    <scope>NUCLEOTIDE SEQUENCE [LARGE SCALE GENOMIC DNA]</scope>
    <source>
        <strain evidence="7 8">AHT28</strain>
    </source>
</reference>
<evidence type="ECO:0000313" key="7">
    <source>
        <dbReference type="EMBL" id="OEF97388.1"/>
    </source>
</evidence>
<keyword evidence="5" id="KW-1003">Cell membrane</keyword>
<dbReference type="Proteomes" id="UP000094296">
    <property type="component" value="Unassembled WGS sequence"/>
</dbReference>
<evidence type="ECO:0000256" key="5">
    <source>
        <dbReference type="RuleBase" id="RU361157"/>
    </source>
</evidence>
<feature type="transmembrane region" description="Helical" evidence="5">
    <location>
        <begin position="27"/>
        <end position="50"/>
    </location>
</feature>
<sequence length="261" mass="28792">MRKGAIFYNRTGFFTLLNREVHRFMKVYIQTILAPLLSNILFLGIFGGILQSRDIGLEGVGYLQFLVPGLVTMGAIFASFQNPSFSIVAQKFQNTIQDLNSYPISDTEKTLAYVLGGAFRGVLVGVLTYVATIFFVGYTIEYPILFFVAIFAISCIFASIGLITGLYLNNFEKMNFVLAIVITPLTFLGGVFFEISKLEGVLSLSRFLNPIYPLVNLSRYMYLGASEGNILIHTGIAGVLLVGAFAFAWYTLKNGVGIKVD</sequence>
<dbReference type="GO" id="GO:0140359">
    <property type="term" value="F:ABC-type transporter activity"/>
    <property type="evidence" value="ECO:0007669"/>
    <property type="project" value="InterPro"/>
</dbReference>
<dbReference type="InterPro" id="IPR013525">
    <property type="entry name" value="ABC2_TM"/>
</dbReference>
<feature type="transmembrane region" description="Helical" evidence="5">
    <location>
        <begin position="230"/>
        <end position="252"/>
    </location>
</feature>
<feature type="transmembrane region" description="Helical" evidence="5">
    <location>
        <begin position="144"/>
        <end position="168"/>
    </location>
</feature>
<keyword evidence="3 5" id="KW-1133">Transmembrane helix</keyword>
<dbReference type="PROSITE" id="PS51012">
    <property type="entry name" value="ABC_TM2"/>
    <property type="match status" value="1"/>
</dbReference>
<dbReference type="PANTHER" id="PTHR43332">
    <property type="entry name" value="INNER MEMBRANE TRANSPORT PERMEASE YADH-RELATED"/>
    <property type="match status" value="1"/>
</dbReference>
<comment type="similarity">
    <text evidence="5">Belongs to the ABC-2 integral membrane protein family.</text>
</comment>
<keyword evidence="5" id="KW-0813">Transport</keyword>
<evidence type="ECO:0000256" key="1">
    <source>
        <dbReference type="ARBA" id="ARBA00004141"/>
    </source>
</evidence>
<dbReference type="InterPro" id="IPR052522">
    <property type="entry name" value="ABC-2_transport_permease"/>
</dbReference>
<name>A0A1E5G2V2_9FIRM</name>
<dbReference type="RefSeq" id="WP_069642786.1">
    <property type="nucleotide sequence ID" value="NZ_MIJE01000011.1"/>
</dbReference>
<protein>
    <recommendedName>
        <fullName evidence="5">Transport permease protein</fullName>
    </recommendedName>
</protein>
<keyword evidence="8" id="KW-1185">Reference proteome</keyword>
<dbReference type="EMBL" id="MIJE01000011">
    <property type="protein sequence ID" value="OEF97388.1"/>
    <property type="molecule type" value="Genomic_DNA"/>
</dbReference>
<dbReference type="STRING" id="766136.BHF68_04045"/>
<feature type="domain" description="ABC transmembrane type-2" evidence="6">
    <location>
        <begin position="26"/>
        <end position="255"/>
    </location>
</feature>
<dbReference type="AlphaFoldDB" id="A0A1E5G2V2"/>
<accession>A0A1E5G2V2</accession>
<comment type="subcellular location">
    <subcellularLocation>
        <location evidence="5">Cell membrane</location>
        <topology evidence="5">Multi-pass membrane protein</topology>
    </subcellularLocation>
    <subcellularLocation>
        <location evidence="1">Membrane</location>
        <topology evidence="1">Multi-pass membrane protein</topology>
    </subcellularLocation>
</comment>
<evidence type="ECO:0000256" key="2">
    <source>
        <dbReference type="ARBA" id="ARBA00022692"/>
    </source>
</evidence>